<accession>A0A0C2WUC1</accession>
<gene>
    <name evidence="2" type="ORF">M378DRAFT_14491</name>
</gene>
<dbReference type="Gene3D" id="3.40.50.1820">
    <property type="entry name" value="alpha/beta hydrolase"/>
    <property type="match status" value="1"/>
</dbReference>
<dbReference type="EMBL" id="KN818307">
    <property type="protein sequence ID" value="KIL59938.1"/>
    <property type="molecule type" value="Genomic_DNA"/>
</dbReference>
<dbReference type="SUPFAM" id="SSF53474">
    <property type="entry name" value="alpha/beta-Hydrolases"/>
    <property type="match status" value="1"/>
</dbReference>
<dbReference type="HOGENOM" id="CLU_054590_2_2_1"/>
<proteinExistence type="predicted"/>
<evidence type="ECO:0000259" key="1">
    <source>
        <dbReference type="Pfam" id="PF01738"/>
    </source>
</evidence>
<feature type="domain" description="Dienelactone hydrolase" evidence="1">
    <location>
        <begin position="28"/>
        <end position="250"/>
    </location>
</feature>
<sequence>MSFCDDCFKGVTHKGIPTGKWEKIGDVDCYVAIPKGDYPEDKVVLYLCDVFGPSFENNQLLCDDFANNGFKIIAPDYFSGDPIPLSIFEQGETFDRNAWKSRHGPEQTRPLLDKVITALKEQGVKRFGATGYCFGARYVFDLAFDHVIDVSVVAHPSQLKIPEDLEKYASTVKAPLLINSCTDDAQFPLEAQAKADEIFGNDKFTPGYVREYFEGCSHGFAVRGDMSNPKVKAGKEGAFKASIEWFRKYL</sequence>
<evidence type="ECO:0000313" key="3">
    <source>
        <dbReference type="Proteomes" id="UP000054549"/>
    </source>
</evidence>
<organism evidence="2 3">
    <name type="scientific">Amanita muscaria (strain Koide BX008)</name>
    <dbReference type="NCBI Taxonomy" id="946122"/>
    <lineage>
        <taxon>Eukaryota</taxon>
        <taxon>Fungi</taxon>
        <taxon>Dikarya</taxon>
        <taxon>Basidiomycota</taxon>
        <taxon>Agaricomycotina</taxon>
        <taxon>Agaricomycetes</taxon>
        <taxon>Agaricomycetidae</taxon>
        <taxon>Agaricales</taxon>
        <taxon>Pluteineae</taxon>
        <taxon>Amanitaceae</taxon>
        <taxon>Amanita</taxon>
    </lineage>
</organism>
<dbReference type="InParanoid" id="A0A0C2WUC1"/>
<keyword evidence="3" id="KW-1185">Reference proteome</keyword>
<dbReference type="InterPro" id="IPR029058">
    <property type="entry name" value="AB_hydrolase_fold"/>
</dbReference>
<dbReference type="STRING" id="946122.A0A0C2WUC1"/>
<dbReference type="GO" id="GO:0016787">
    <property type="term" value="F:hydrolase activity"/>
    <property type="evidence" value="ECO:0007669"/>
    <property type="project" value="InterPro"/>
</dbReference>
<protein>
    <recommendedName>
        <fullName evidence="1">Dienelactone hydrolase domain-containing protein</fullName>
    </recommendedName>
</protein>
<dbReference type="AlphaFoldDB" id="A0A0C2WUC1"/>
<dbReference type="PANTHER" id="PTHR17630:SF44">
    <property type="entry name" value="PROTEIN AIM2"/>
    <property type="match status" value="1"/>
</dbReference>
<reference evidence="2 3" key="1">
    <citation type="submission" date="2014-04" db="EMBL/GenBank/DDBJ databases">
        <title>Evolutionary Origins and Diversification of the Mycorrhizal Mutualists.</title>
        <authorList>
            <consortium name="DOE Joint Genome Institute"/>
            <consortium name="Mycorrhizal Genomics Consortium"/>
            <person name="Kohler A."/>
            <person name="Kuo A."/>
            <person name="Nagy L.G."/>
            <person name="Floudas D."/>
            <person name="Copeland A."/>
            <person name="Barry K.W."/>
            <person name="Cichocki N."/>
            <person name="Veneault-Fourrey C."/>
            <person name="LaButti K."/>
            <person name="Lindquist E.A."/>
            <person name="Lipzen A."/>
            <person name="Lundell T."/>
            <person name="Morin E."/>
            <person name="Murat C."/>
            <person name="Riley R."/>
            <person name="Ohm R."/>
            <person name="Sun H."/>
            <person name="Tunlid A."/>
            <person name="Henrissat B."/>
            <person name="Grigoriev I.V."/>
            <person name="Hibbett D.S."/>
            <person name="Martin F."/>
        </authorList>
    </citation>
    <scope>NUCLEOTIDE SEQUENCE [LARGE SCALE GENOMIC DNA]</scope>
    <source>
        <strain evidence="2 3">Koide BX008</strain>
    </source>
</reference>
<dbReference type="Proteomes" id="UP000054549">
    <property type="component" value="Unassembled WGS sequence"/>
</dbReference>
<dbReference type="InterPro" id="IPR002925">
    <property type="entry name" value="Dienelactn_hydro"/>
</dbReference>
<dbReference type="PANTHER" id="PTHR17630">
    <property type="entry name" value="DIENELACTONE HYDROLASE"/>
    <property type="match status" value="1"/>
</dbReference>
<evidence type="ECO:0000313" key="2">
    <source>
        <dbReference type="EMBL" id="KIL59938.1"/>
    </source>
</evidence>
<name>A0A0C2WUC1_AMAMK</name>
<dbReference type="Pfam" id="PF01738">
    <property type="entry name" value="DLH"/>
    <property type="match status" value="1"/>
</dbReference>
<dbReference type="OrthoDB" id="17560at2759"/>